<dbReference type="InterPro" id="IPR012337">
    <property type="entry name" value="RNaseH-like_sf"/>
</dbReference>
<evidence type="ECO:0000256" key="6">
    <source>
        <dbReference type="ARBA" id="ARBA00022918"/>
    </source>
</evidence>
<dbReference type="InterPro" id="IPR041373">
    <property type="entry name" value="RT_RNaseH"/>
</dbReference>
<dbReference type="SUPFAM" id="SSF53098">
    <property type="entry name" value="Ribonuclease H-like"/>
    <property type="match status" value="1"/>
</dbReference>
<accession>A0A9W6XVP6</accession>
<evidence type="ECO:0000256" key="1">
    <source>
        <dbReference type="ARBA" id="ARBA00022679"/>
    </source>
</evidence>
<sequence length="1416" mass="158110">MAGFTIGDQDVNAPRRAEQAGVEAVAETADAAPPDVTESPTAVTADAPPPVQGGPTRRSIARTIRSDSGGPFAMPRREWIADEDVDMEDVSEEVPQLAKVDARPSDTALRMDTRLADANSRVSKLAHEMYQFLEKENMEWMVEGEPKKVVNYMMDALAPEQFQRTVRKEIYQEANKPLLKNVVAFITWLRASCKEYLRWEPTAAARSASESSNKQGPRKKESTTAPQNRSQASSGTSGGTLQQGKPFASVYLIKALQLTEIPLEAGSSCVAHVENAVDLSNVLLYSGADVNVVNRGLVKRLQEQGVMVDVEKQEPHKLATFDGGVFEVTQMVHLDVIQIQTTAGPLLLRRTPAWVFEQETTRQVLILSRPVMEQLGYSVDAILARACDTQPEWDLQDLASAEDKPFEDILLIRDVGLHEPDPDLRAATPGPAPTDPEELISRILRERVSEAAAAGLDTDQVTQLEGLLLEYRDVFRVSFGTDPPVRVEPLRVRVREGAAHVRINARWYRPAHMQYLDEHVQELLDNGLAYVNPSTRWASPTRIVAKNEPGTYRMTVDTRAVNDRTEPIQWPMPMLESALGLLEGTSCYFTLDWFRGYWQLPLHKDSQEMFSIMTHRGIITPTRVLMGGTDAVAYCQHVVEEVFRPILYHGVLAWLDDILGYAADPVNLLDVLERVLAACRSFGLKLHPAKCHFFLREARWCGKIVSGDGIKHCPSRIEGLVSMPDPTNAGQLQQFMCAVNWMRQNIARYSELVAPLLEIVDAAAKRVGSRKMKQMCRVLLSDLGWNQKHVEALKVIRSLLLAMVPLAHPDPSKAVALFTDASQDFWSAVCTQVDESELEKPFDKQNHRPLAFLSGRFTGAQLRWPTIEKEACAIVESVKRLEYLLLRPGGFHLSTDHRNPVNNFNPSATDGSMQRYQADKLQRWAMAMTSYRYVIVHIRGDDNAWVDKLSRWGNPQANKIEDASSVKQIAVVPQLSPLEDETFEWPTLDEIQQQQQQTRPEGVSWSEERACFVADGDRVWVPHENSNISQRICVVAHAGRCGHRGERTTTASVAAWCWCPRLVDDVVQFVRSCIHCHCVATRDGREPRPYGAAIHATKPNEVLHFDYLTLPEDENSHNKYVLVVKDDFSGFVELYPTAEPDPRTCATSLLAWFHRYGVVWQWVSDQGTHFKNQVVHELAMKLGASHHFTTAYCPWAKGTVEVVNRLLLKCIRAVLSERRLSPSKWETVLGMVQAAPSVISMPNKLAIKWQGPKRVVQALTDWVFEVEDLNVPYTKTKHHVSHLRFYAESSREVTEDLLQYALHSQGGLCVGILWYPLQCSDQAVGGRCEMAGTGCARKHVGNVFVTQGGHSGAPRPLLQRPQGRVGVCRNDPRCLSTLDAQETSTESTSSSPATLISPGGGSVLGGARMMSIRVCG</sequence>
<dbReference type="Pfam" id="PF00078">
    <property type="entry name" value="RVT_1"/>
    <property type="match status" value="1"/>
</dbReference>
<dbReference type="Pfam" id="PF17921">
    <property type="entry name" value="Integrase_H2C2"/>
    <property type="match status" value="1"/>
</dbReference>
<dbReference type="PANTHER" id="PTHR37984:SF5">
    <property type="entry name" value="PROTEIN NYNRIN-LIKE"/>
    <property type="match status" value="1"/>
</dbReference>
<keyword evidence="4" id="KW-0255">Endonuclease</keyword>
<dbReference type="PANTHER" id="PTHR37984">
    <property type="entry name" value="PROTEIN CBG26694"/>
    <property type="match status" value="1"/>
</dbReference>
<dbReference type="GO" id="GO:0003676">
    <property type="term" value="F:nucleic acid binding"/>
    <property type="evidence" value="ECO:0007669"/>
    <property type="project" value="InterPro"/>
</dbReference>
<organism evidence="10 11">
    <name type="scientific">Phytophthora fragariaefolia</name>
    <dbReference type="NCBI Taxonomy" id="1490495"/>
    <lineage>
        <taxon>Eukaryota</taxon>
        <taxon>Sar</taxon>
        <taxon>Stramenopiles</taxon>
        <taxon>Oomycota</taxon>
        <taxon>Peronosporomycetes</taxon>
        <taxon>Peronosporales</taxon>
        <taxon>Peronosporaceae</taxon>
        <taxon>Phytophthora</taxon>
    </lineage>
</organism>
<evidence type="ECO:0000256" key="4">
    <source>
        <dbReference type="ARBA" id="ARBA00022759"/>
    </source>
</evidence>
<feature type="compositionally biased region" description="Low complexity" evidence="7">
    <location>
        <begin position="1382"/>
        <end position="1391"/>
    </location>
</feature>
<proteinExistence type="predicted"/>
<dbReference type="GO" id="GO:0004519">
    <property type="term" value="F:endonuclease activity"/>
    <property type="evidence" value="ECO:0007669"/>
    <property type="project" value="UniProtKB-KW"/>
</dbReference>
<feature type="region of interest" description="Disordered" evidence="7">
    <location>
        <begin position="1379"/>
        <end position="1398"/>
    </location>
</feature>
<feature type="compositionally biased region" description="Low complexity" evidence="7">
    <location>
        <begin position="230"/>
        <end position="241"/>
    </location>
</feature>
<dbReference type="InterPro" id="IPR036397">
    <property type="entry name" value="RNaseH_sf"/>
</dbReference>
<keyword evidence="5" id="KW-0378">Hydrolase</keyword>
<evidence type="ECO:0000256" key="3">
    <source>
        <dbReference type="ARBA" id="ARBA00022722"/>
    </source>
</evidence>
<feature type="domain" description="Integrase catalytic" evidence="9">
    <location>
        <begin position="1095"/>
        <end position="1260"/>
    </location>
</feature>
<name>A0A9W6XVP6_9STRA</name>
<dbReference type="PROSITE" id="PS50994">
    <property type="entry name" value="INTEGRASE"/>
    <property type="match status" value="1"/>
</dbReference>
<dbReference type="Proteomes" id="UP001165121">
    <property type="component" value="Unassembled WGS sequence"/>
</dbReference>
<protein>
    <submittedName>
        <fullName evidence="10">Unnamed protein product</fullName>
    </submittedName>
</protein>
<evidence type="ECO:0000256" key="7">
    <source>
        <dbReference type="SAM" id="MobiDB-lite"/>
    </source>
</evidence>
<dbReference type="InterPro" id="IPR043128">
    <property type="entry name" value="Rev_trsase/Diguanyl_cyclase"/>
</dbReference>
<dbReference type="InterPro" id="IPR041588">
    <property type="entry name" value="Integrase_H2C2"/>
</dbReference>
<dbReference type="PROSITE" id="PS50878">
    <property type="entry name" value="RT_POL"/>
    <property type="match status" value="1"/>
</dbReference>
<dbReference type="CDD" id="cd01647">
    <property type="entry name" value="RT_LTR"/>
    <property type="match status" value="1"/>
</dbReference>
<feature type="region of interest" description="Disordered" evidence="7">
    <location>
        <begin position="204"/>
        <end position="241"/>
    </location>
</feature>
<dbReference type="Gene3D" id="1.10.340.70">
    <property type="match status" value="1"/>
</dbReference>
<evidence type="ECO:0000313" key="10">
    <source>
        <dbReference type="EMBL" id="GMF48088.1"/>
    </source>
</evidence>
<dbReference type="EMBL" id="BSXT01002273">
    <property type="protein sequence ID" value="GMF48088.1"/>
    <property type="molecule type" value="Genomic_DNA"/>
</dbReference>
<keyword evidence="11" id="KW-1185">Reference proteome</keyword>
<dbReference type="Gene3D" id="3.30.420.10">
    <property type="entry name" value="Ribonuclease H-like superfamily/Ribonuclease H"/>
    <property type="match status" value="1"/>
</dbReference>
<dbReference type="InterPro" id="IPR000477">
    <property type="entry name" value="RT_dom"/>
</dbReference>
<dbReference type="Gene3D" id="3.30.70.270">
    <property type="match status" value="2"/>
</dbReference>
<dbReference type="InterPro" id="IPR043502">
    <property type="entry name" value="DNA/RNA_pol_sf"/>
</dbReference>
<dbReference type="SUPFAM" id="SSF56672">
    <property type="entry name" value="DNA/RNA polymerases"/>
    <property type="match status" value="1"/>
</dbReference>
<dbReference type="Pfam" id="PF00665">
    <property type="entry name" value="rve"/>
    <property type="match status" value="1"/>
</dbReference>
<evidence type="ECO:0000256" key="5">
    <source>
        <dbReference type="ARBA" id="ARBA00022801"/>
    </source>
</evidence>
<evidence type="ECO:0000313" key="11">
    <source>
        <dbReference type="Proteomes" id="UP001165121"/>
    </source>
</evidence>
<dbReference type="Pfam" id="PF17917">
    <property type="entry name" value="RT_RNaseH"/>
    <property type="match status" value="1"/>
</dbReference>
<dbReference type="GO" id="GO:0016787">
    <property type="term" value="F:hydrolase activity"/>
    <property type="evidence" value="ECO:0007669"/>
    <property type="project" value="UniProtKB-KW"/>
</dbReference>
<reference evidence="10" key="1">
    <citation type="submission" date="2023-04" db="EMBL/GenBank/DDBJ databases">
        <title>Phytophthora fragariaefolia NBRC 109709.</title>
        <authorList>
            <person name="Ichikawa N."/>
            <person name="Sato H."/>
            <person name="Tonouchi N."/>
        </authorList>
    </citation>
    <scope>NUCLEOTIDE SEQUENCE</scope>
    <source>
        <strain evidence="10">NBRC 109709</strain>
    </source>
</reference>
<evidence type="ECO:0000259" key="8">
    <source>
        <dbReference type="PROSITE" id="PS50878"/>
    </source>
</evidence>
<dbReference type="InterPro" id="IPR001584">
    <property type="entry name" value="Integrase_cat-core"/>
</dbReference>
<dbReference type="InterPro" id="IPR050951">
    <property type="entry name" value="Retrovirus_Pol_polyprotein"/>
</dbReference>
<dbReference type="GO" id="GO:0003964">
    <property type="term" value="F:RNA-directed DNA polymerase activity"/>
    <property type="evidence" value="ECO:0007669"/>
    <property type="project" value="UniProtKB-KW"/>
</dbReference>
<keyword evidence="3" id="KW-0540">Nuclease</keyword>
<dbReference type="OrthoDB" id="166462at2759"/>
<comment type="caution">
    <text evidence="10">The sequence shown here is derived from an EMBL/GenBank/DDBJ whole genome shotgun (WGS) entry which is preliminary data.</text>
</comment>
<dbReference type="GO" id="GO:0015074">
    <property type="term" value="P:DNA integration"/>
    <property type="evidence" value="ECO:0007669"/>
    <property type="project" value="InterPro"/>
</dbReference>
<keyword evidence="2" id="KW-0548">Nucleotidyltransferase</keyword>
<feature type="region of interest" description="Disordered" evidence="7">
    <location>
        <begin position="1"/>
        <end position="74"/>
    </location>
</feature>
<feature type="domain" description="Reverse transcriptase" evidence="8">
    <location>
        <begin position="525"/>
        <end position="705"/>
    </location>
</feature>
<dbReference type="Gene3D" id="3.10.10.10">
    <property type="entry name" value="HIV Type 1 Reverse Transcriptase, subunit A, domain 1"/>
    <property type="match status" value="1"/>
</dbReference>
<evidence type="ECO:0000259" key="9">
    <source>
        <dbReference type="PROSITE" id="PS50994"/>
    </source>
</evidence>
<keyword evidence="1" id="KW-0808">Transferase</keyword>
<gene>
    <name evidence="10" type="ORF">Pfra01_001842100</name>
</gene>
<evidence type="ECO:0000256" key="2">
    <source>
        <dbReference type="ARBA" id="ARBA00022695"/>
    </source>
</evidence>
<keyword evidence="6" id="KW-0695">RNA-directed DNA polymerase</keyword>
<dbReference type="CDD" id="cd09274">
    <property type="entry name" value="RNase_HI_RT_Ty3"/>
    <property type="match status" value="1"/>
</dbReference>